<feature type="compositionally biased region" description="Low complexity" evidence="2">
    <location>
        <begin position="35"/>
        <end position="50"/>
    </location>
</feature>
<sequence>MSSVRATVFVALVVLGTVLAVPFAGAFALTDAADAQSGGANTTNATDGNTSEGPGFGVQLSAFMQTSSANATSAVESGMFEAEYETATNQTAVVDKRADRIERKIAQLRDRKQRLTDRSGQMSDVAYTVQMSQLASQIEALERQINETASKPGAEAARFDRLRTNVSAIRGPSVAAAADVIPGRGPPADRGPGDRGPPTEQGTNGGPPTERGGDNTGETDSGTPENAANGSTGGVSPGDRGDQPGNDRGRSAGTGEGRPGDSEGAGGPNVDAPGNRGTGGASTGDDEPASTDA</sequence>
<organism evidence="3 4">
    <name type="scientific">Natronoarchaeum philippinense</name>
    <dbReference type="NCBI Taxonomy" id="558529"/>
    <lineage>
        <taxon>Archaea</taxon>
        <taxon>Methanobacteriati</taxon>
        <taxon>Methanobacteriota</taxon>
        <taxon>Stenosarchaea group</taxon>
        <taxon>Halobacteria</taxon>
        <taxon>Halobacteriales</taxon>
        <taxon>Natronoarchaeaceae</taxon>
    </lineage>
</organism>
<name>A0A285PBT5_NATPI</name>
<keyword evidence="1" id="KW-0175">Coiled coil</keyword>
<feature type="compositionally biased region" description="Gly residues" evidence="2">
    <location>
        <begin position="252"/>
        <end position="267"/>
    </location>
</feature>
<evidence type="ECO:0000256" key="2">
    <source>
        <dbReference type="SAM" id="MobiDB-lite"/>
    </source>
</evidence>
<dbReference type="EMBL" id="OBEJ01000005">
    <property type="protein sequence ID" value="SNZ17321.1"/>
    <property type="molecule type" value="Genomic_DNA"/>
</dbReference>
<feature type="region of interest" description="Disordered" evidence="2">
    <location>
        <begin position="35"/>
        <end position="54"/>
    </location>
</feature>
<feature type="coiled-coil region" evidence="1">
    <location>
        <begin position="98"/>
        <end position="151"/>
    </location>
</feature>
<reference evidence="3 4" key="1">
    <citation type="submission" date="2017-09" db="EMBL/GenBank/DDBJ databases">
        <authorList>
            <person name="Ehlers B."/>
            <person name="Leendertz F.H."/>
        </authorList>
    </citation>
    <scope>NUCLEOTIDE SEQUENCE [LARGE SCALE GENOMIC DNA]</scope>
    <source>
        <strain evidence="3 4">DSM 27208</strain>
    </source>
</reference>
<dbReference type="Proteomes" id="UP000219453">
    <property type="component" value="Unassembled WGS sequence"/>
</dbReference>
<gene>
    <name evidence="3" type="ORF">SAMN06269185_2983</name>
</gene>
<feature type="compositionally biased region" description="Basic and acidic residues" evidence="2">
    <location>
        <begin position="239"/>
        <end position="250"/>
    </location>
</feature>
<keyword evidence="4" id="KW-1185">Reference proteome</keyword>
<accession>A0A285PBT5</accession>
<evidence type="ECO:0000313" key="3">
    <source>
        <dbReference type="EMBL" id="SNZ17321.1"/>
    </source>
</evidence>
<proteinExistence type="predicted"/>
<feature type="compositionally biased region" description="Polar residues" evidence="2">
    <location>
        <begin position="216"/>
        <end position="230"/>
    </location>
</feature>
<feature type="compositionally biased region" description="Acidic residues" evidence="2">
    <location>
        <begin position="284"/>
        <end position="293"/>
    </location>
</feature>
<feature type="region of interest" description="Disordered" evidence="2">
    <location>
        <begin position="177"/>
        <end position="293"/>
    </location>
</feature>
<protein>
    <submittedName>
        <fullName evidence="3">Uncharacterized protein</fullName>
    </submittedName>
</protein>
<dbReference type="AlphaFoldDB" id="A0A285PBT5"/>
<evidence type="ECO:0000313" key="4">
    <source>
        <dbReference type="Proteomes" id="UP000219453"/>
    </source>
</evidence>
<dbReference type="RefSeq" id="WP_097009876.1">
    <property type="nucleotide sequence ID" value="NZ_OBEJ01000005.1"/>
</dbReference>
<evidence type="ECO:0000256" key="1">
    <source>
        <dbReference type="SAM" id="Coils"/>
    </source>
</evidence>